<protein>
    <submittedName>
        <fullName evidence="2">Uncharacterized protein</fullName>
    </submittedName>
</protein>
<evidence type="ECO:0000313" key="2">
    <source>
        <dbReference type="EMBL" id="TQE13281.1"/>
    </source>
</evidence>
<name>A0A540NQI6_MALBA</name>
<organism evidence="2 3">
    <name type="scientific">Malus baccata</name>
    <name type="common">Siberian crab apple</name>
    <name type="synonym">Pyrus baccata</name>
    <dbReference type="NCBI Taxonomy" id="106549"/>
    <lineage>
        <taxon>Eukaryota</taxon>
        <taxon>Viridiplantae</taxon>
        <taxon>Streptophyta</taxon>
        <taxon>Embryophyta</taxon>
        <taxon>Tracheophyta</taxon>
        <taxon>Spermatophyta</taxon>
        <taxon>Magnoliopsida</taxon>
        <taxon>eudicotyledons</taxon>
        <taxon>Gunneridae</taxon>
        <taxon>Pentapetalae</taxon>
        <taxon>rosids</taxon>
        <taxon>fabids</taxon>
        <taxon>Rosales</taxon>
        <taxon>Rosaceae</taxon>
        <taxon>Amygdaloideae</taxon>
        <taxon>Maleae</taxon>
        <taxon>Malus</taxon>
    </lineage>
</organism>
<keyword evidence="3" id="KW-1185">Reference proteome</keyword>
<evidence type="ECO:0000313" key="3">
    <source>
        <dbReference type="Proteomes" id="UP000315295"/>
    </source>
</evidence>
<proteinExistence type="predicted"/>
<feature type="region of interest" description="Disordered" evidence="1">
    <location>
        <begin position="50"/>
        <end position="69"/>
    </location>
</feature>
<sequence length="131" mass="15161">MGTLPPRSVALETQLFIHWWDKFHLDHLKLDVFKARRILPDRQCTIELSRSSLESSSSSKTERLKSLIESSPSCLKKDLKEKVLKILELDDLDDEEIRSEDVPSQHNMDEDYGSDNEDDCYGICPPIRSKK</sequence>
<feature type="compositionally biased region" description="Low complexity" evidence="1">
    <location>
        <begin position="50"/>
        <end position="59"/>
    </location>
</feature>
<dbReference type="AlphaFoldDB" id="A0A540NQI6"/>
<dbReference type="EMBL" id="VIEB01000012">
    <property type="protein sequence ID" value="TQE13281.1"/>
    <property type="molecule type" value="Genomic_DNA"/>
</dbReference>
<dbReference type="Proteomes" id="UP000315295">
    <property type="component" value="Unassembled WGS sequence"/>
</dbReference>
<feature type="compositionally biased region" description="Acidic residues" evidence="1">
    <location>
        <begin position="110"/>
        <end position="120"/>
    </location>
</feature>
<reference evidence="2 3" key="1">
    <citation type="journal article" date="2019" name="G3 (Bethesda)">
        <title>Sequencing of a Wild Apple (Malus baccata) Genome Unravels the Differences Between Cultivated and Wild Apple Species Regarding Disease Resistance and Cold Tolerance.</title>
        <authorList>
            <person name="Chen X."/>
        </authorList>
    </citation>
    <scope>NUCLEOTIDE SEQUENCE [LARGE SCALE GENOMIC DNA]</scope>
    <source>
        <strain evidence="3">cv. Shandingzi</strain>
        <tissue evidence="2">Leaves</tissue>
    </source>
</reference>
<feature type="region of interest" description="Disordered" evidence="1">
    <location>
        <begin position="96"/>
        <end position="131"/>
    </location>
</feature>
<evidence type="ECO:0000256" key="1">
    <source>
        <dbReference type="SAM" id="MobiDB-lite"/>
    </source>
</evidence>
<accession>A0A540NQI6</accession>
<comment type="caution">
    <text evidence="2">The sequence shown here is derived from an EMBL/GenBank/DDBJ whole genome shotgun (WGS) entry which is preliminary data.</text>
</comment>
<gene>
    <name evidence="2" type="ORF">C1H46_001088</name>
</gene>
<feature type="compositionally biased region" description="Basic and acidic residues" evidence="1">
    <location>
        <begin position="99"/>
        <end position="109"/>
    </location>
</feature>